<keyword evidence="2" id="KW-0812">Transmembrane</keyword>
<comment type="caution">
    <text evidence="3">The sequence shown here is derived from an EMBL/GenBank/DDBJ whole genome shotgun (WGS) entry which is preliminary data.</text>
</comment>
<name>A0ABT2Q882_9EURY</name>
<accession>A0ABT2Q882</accession>
<feature type="transmembrane region" description="Helical" evidence="2">
    <location>
        <begin position="145"/>
        <end position="165"/>
    </location>
</feature>
<dbReference type="RefSeq" id="WP_338006634.1">
    <property type="nucleotide sequence ID" value="NZ_JAOPKB010000001.1"/>
</dbReference>
<keyword evidence="2" id="KW-0472">Membrane</keyword>
<keyword evidence="1" id="KW-0175">Coiled coil</keyword>
<evidence type="ECO:0000256" key="1">
    <source>
        <dbReference type="SAM" id="Coils"/>
    </source>
</evidence>
<dbReference type="Proteomes" id="UP001320972">
    <property type="component" value="Unassembled WGS sequence"/>
</dbReference>
<feature type="transmembrane region" description="Helical" evidence="2">
    <location>
        <begin position="171"/>
        <end position="197"/>
    </location>
</feature>
<feature type="transmembrane region" description="Helical" evidence="2">
    <location>
        <begin position="6"/>
        <end position="25"/>
    </location>
</feature>
<organism evidence="3 4">
    <name type="scientific">Natronoglomus mannanivorans</name>
    <dbReference type="NCBI Taxonomy" id="2979990"/>
    <lineage>
        <taxon>Archaea</taxon>
        <taxon>Methanobacteriati</taxon>
        <taxon>Methanobacteriota</taxon>
        <taxon>Stenosarchaea group</taxon>
        <taxon>Halobacteria</taxon>
        <taxon>Halobacteriales</taxon>
        <taxon>Natrialbaceae</taxon>
        <taxon>Natronoglomus</taxon>
    </lineage>
</organism>
<evidence type="ECO:0000313" key="4">
    <source>
        <dbReference type="Proteomes" id="UP001320972"/>
    </source>
</evidence>
<gene>
    <name evidence="3" type="ORF">OB955_00060</name>
</gene>
<keyword evidence="4" id="KW-1185">Reference proteome</keyword>
<dbReference type="EMBL" id="JAOPKB010000001">
    <property type="protein sequence ID" value="MCU4971131.1"/>
    <property type="molecule type" value="Genomic_DNA"/>
</dbReference>
<protein>
    <submittedName>
        <fullName evidence="3">Uncharacterized protein</fullName>
    </submittedName>
</protein>
<evidence type="ECO:0000313" key="3">
    <source>
        <dbReference type="EMBL" id="MCU4971131.1"/>
    </source>
</evidence>
<reference evidence="3 4" key="1">
    <citation type="submission" date="2022-09" db="EMBL/GenBank/DDBJ databases">
        <title>Enrichment on poylsaccharides allowed isolation of novel metabolic and taxonomic groups of Haloarchaea.</title>
        <authorList>
            <person name="Sorokin D.Y."/>
            <person name="Elcheninov A.G."/>
            <person name="Khizhniak T.V."/>
            <person name="Kolganova T.V."/>
            <person name="Kublanov I.V."/>
        </authorList>
    </citation>
    <scope>NUCLEOTIDE SEQUENCE [LARGE SCALE GENOMIC DNA]</scope>
    <source>
        <strain evidence="3 4">AArc-m2/3/4</strain>
    </source>
</reference>
<proteinExistence type="predicted"/>
<keyword evidence="2" id="KW-1133">Transmembrane helix</keyword>
<feature type="coiled-coil region" evidence="1">
    <location>
        <begin position="28"/>
        <end position="62"/>
    </location>
</feature>
<evidence type="ECO:0000256" key="2">
    <source>
        <dbReference type="SAM" id="Phobius"/>
    </source>
</evidence>
<sequence length="211" mass="23823">MTVGLYSALAASASVFIGILTALLVNNLVKLKSEKDLVERRIESLDSRIQGLKQEKNALEEYATNIEEPRFPEKGRFSPEYQHIDSTSSMVAADMMADVQSTRQHNERHRRWNQIRAQLESFNSEQERFSDRYESLDSSGVESTLYASVITILLSVGLPLFAYLLRISGVILFSGFSWLEPVVVFVVWAVGLGYVLYHLNTQVASVKNDIE</sequence>